<proteinExistence type="inferred from homology"/>
<feature type="domain" description="Carbohydrate kinase PfkB" evidence="4">
    <location>
        <begin position="176"/>
        <end position="303"/>
    </location>
</feature>
<evidence type="ECO:0000259" key="4">
    <source>
        <dbReference type="Pfam" id="PF00294"/>
    </source>
</evidence>
<sequence length="328" mass="36739">MKPYKVAVLGPIPRDTITTHHGEVIKKYGCATHTAIAISNLLGNKGTVYPVTHVRKTDHPAIIELLEPYSNINTDYISDKADRGDVIHLKFVDQNKRLEKQTAFMTPILPADVEPLLDCDVFVCVPVTDFEVPLETLKYIKKNSDASIVFDAHGPTTALTNHGERVTKFWVDRDVWLPYIDVLKMNKEEANLSWFEHEYDEDELEGNHEIDEALLPQFAMHSLKHGLKSLFVTLDAYGVMVYTMENGELKQQHVPSVPVEHVIDTTGCGDSFAGGVAFSLLLNPDDSIRAAQYGNAMGAQRTQGKTFEVFKSLEETNLMLEHAYGKPL</sequence>
<evidence type="ECO:0000256" key="1">
    <source>
        <dbReference type="ARBA" id="ARBA00010688"/>
    </source>
</evidence>
<dbReference type="SUPFAM" id="SSF53613">
    <property type="entry name" value="Ribokinase-like"/>
    <property type="match status" value="1"/>
</dbReference>
<keyword evidence="6" id="KW-1185">Reference proteome</keyword>
<keyword evidence="3 5" id="KW-0418">Kinase</keyword>
<protein>
    <submittedName>
        <fullName evidence="5">Carbohydrate kinase family protein</fullName>
    </submittedName>
</protein>
<comment type="similarity">
    <text evidence="1">Belongs to the carbohydrate kinase PfkB family.</text>
</comment>
<reference evidence="5 6" key="1">
    <citation type="submission" date="2016-11" db="EMBL/GenBank/DDBJ databases">
        <title>Trade-off between light-utilization and light-protection in marine flavobacteria.</title>
        <authorList>
            <person name="Kumagai Y."/>
        </authorList>
    </citation>
    <scope>NUCLEOTIDE SEQUENCE [LARGE SCALE GENOMIC DNA]</scope>
    <source>
        <strain evidence="5 6">NBRC 107741</strain>
    </source>
</reference>
<evidence type="ECO:0000313" key="5">
    <source>
        <dbReference type="EMBL" id="PQB04511.1"/>
    </source>
</evidence>
<keyword evidence="2" id="KW-0808">Transferase</keyword>
<evidence type="ECO:0000256" key="2">
    <source>
        <dbReference type="ARBA" id="ARBA00022679"/>
    </source>
</evidence>
<evidence type="ECO:0000313" key="6">
    <source>
        <dbReference type="Proteomes" id="UP000239800"/>
    </source>
</evidence>
<dbReference type="Proteomes" id="UP000239800">
    <property type="component" value="Unassembled WGS sequence"/>
</dbReference>
<dbReference type="EMBL" id="MQUB01000001">
    <property type="protein sequence ID" value="PQB04511.1"/>
    <property type="molecule type" value="Genomic_DNA"/>
</dbReference>
<dbReference type="InterPro" id="IPR011611">
    <property type="entry name" value="PfkB_dom"/>
</dbReference>
<dbReference type="InterPro" id="IPR050306">
    <property type="entry name" value="PfkB_Carbo_kinase"/>
</dbReference>
<dbReference type="RefSeq" id="WP_104812436.1">
    <property type="nucleotide sequence ID" value="NZ_MQUB01000001.1"/>
</dbReference>
<organism evidence="5 6">
    <name type="scientific">Aureitalea marina</name>
    <dbReference type="NCBI Taxonomy" id="930804"/>
    <lineage>
        <taxon>Bacteria</taxon>
        <taxon>Pseudomonadati</taxon>
        <taxon>Bacteroidota</taxon>
        <taxon>Flavobacteriia</taxon>
        <taxon>Flavobacteriales</taxon>
        <taxon>Flavobacteriaceae</taxon>
        <taxon>Aureitalea</taxon>
    </lineage>
</organism>
<dbReference type="Gene3D" id="3.40.1190.20">
    <property type="match status" value="1"/>
</dbReference>
<dbReference type="Pfam" id="PF00294">
    <property type="entry name" value="PfkB"/>
    <property type="match status" value="1"/>
</dbReference>
<dbReference type="PANTHER" id="PTHR43085:SF57">
    <property type="entry name" value="CARBOHYDRATE KINASE PFKB DOMAIN-CONTAINING PROTEIN"/>
    <property type="match status" value="1"/>
</dbReference>
<comment type="caution">
    <text evidence="5">The sequence shown here is derived from an EMBL/GenBank/DDBJ whole genome shotgun (WGS) entry which is preliminary data.</text>
</comment>
<gene>
    <name evidence="5" type="ORF">BST85_06055</name>
</gene>
<name>A0A2S7KPG6_9FLAO</name>
<dbReference type="InterPro" id="IPR029056">
    <property type="entry name" value="Ribokinase-like"/>
</dbReference>
<evidence type="ECO:0000256" key="3">
    <source>
        <dbReference type="ARBA" id="ARBA00022777"/>
    </source>
</evidence>
<dbReference type="GO" id="GO:0016301">
    <property type="term" value="F:kinase activity"/>
    <property type="evidence" value="ECO:0007669"/>
    <property type="project" value="UniProtKB-KW"/>
</dbReference>
<dbReference type="OrthoDB" id="9779730at2"/>
<accession>A0A2S7KPG6</accession>
<dbReference type="PANTHER" id="PTHR43085">
    <property type="entry name" value="HEXOKINASE FAMILY MEMBER"/>
    <property type="match status" value="1"/>
</dbReference>
<dbReference type="AlphaFoldDB" id="A0A2S7KPG6"/>